<keyword evidence="2" id="KW-1003">Cell membrane</keyword>
<evidence type="ECO:0000256" key="12">
    <source>
        <dbReference type="SAM" id="SignalP"/>
    </source>
</evidence>
<evidence type="ECO:0000256" key="1">
    <source>
        <dbReference type="ARBA" id="ARBA00004251"/>
    </source>
</evidence>
<sequence>MDSHEQMRGKLAVVMPVTVWCALLLFCLLVSASDIQVNIRAEPGQTVSLPCQALSNVPIIAVQWSRSDLKPDYVLLYRDDRPDPEIQHPSFRNRVELKDKQMKDGDVSLIVENLVISDTGTYECRVIQRSNRFMLDTDPITTIKLTVTDLGPDAGRSEGGGDKDEYVGLLVGLSVVALLVGVVGVVSVVMYRKRKGLKEETSYKARDDKDTDHQ</sequence>
<dbReference type="Proteomes" id="UP000503349">
    <property type="component" value="Chromosome 13"/>
</dbReference>
<evidence type="ECO:0000256" key="9">
    <source>
        <dbReference type="ARBA" id="ARBA00023180"/>
    </source>
</evidence>
<reference evidence="14 15" key="1">
    <citation type="submission" date="2019-02" db="EMBL/GenBank/DDBJ databases">
        <title>Opniocepnalus argus genome.</title>
        <authorList>
            <person name="Zhou C."/>
            <person name="Xiao S."/>
        </authorList>
    </citation>
    <scope>NUCLEOTIDE SEQUENCE [LARGE SCALE GENOMIC DNA]</scope>
    <source>
        <strain evidence="14">OARG1902GOOAL</strain>
        <tissue evidence="14">Muscle</tissue>
    </source>
</reference>
<dbReference type="InterPro" id="IPR013783">
    <property type="entry name" value="Ig-like_fold"/>
</dbReference>
<keyword evidence="10" id="KW-0393">Immunoglobulin domain</keyword>
<dbReference type="AlphaFoldDB" id="A0A6G1Q6Q6"/>
<evidence type="ECO:0000313" key="14">
    <source>
        <dbReference type="EMBL" id="KAF3698320.1"/>
    </source>
</evidence>
<evidence type="ECO:0000256" key="5">
    <source>
        <dbReference type="ARBA" id="ARBA00022989"/>
    </source>
</evidence>
<dbReference type="PANTHER" id="PTHR25466:SF11">
    <property type="entry name" value="GALECTIN 17-RELATED"/>
    <property type="match status" value="1"/>
</dbReference>
<dbReference type="GO" id="GO:0031295">
    <property type="term" value="P:T cell costimulation"/>
    <property type="evidence" value="ECO:0007669"/>
    <property type="project" value="TreeGrafter"/>
</dbReference>
<keyword evidence="9" id="KW-0325">Glycoprotein</keyword>
<dbReference type="EMBL" id="CM015724">
    <property type="protein sequence ID" value="KAF3698320.1"/>
    <property type="molecule type" value="Genomic_DNA"/>
</dbReference>
<keyword evidence="15" id="KW-1185">Reference proteome</keyword>
<keyword evidence="3 11" id="KW-0812">Transmembrane</keyword>
<dbReference type="GO" id="GO:0007166">
    <property type="term" value="P:cell surface receptor signaling pathway"/>
    <property type="evidence" value="ECO:0007669"/>
    <property type="project" value="TreeGrafter"/>
</dbReference>
<dbReference type="PANTHER" id="PTHR25466">
    <property type="entry name" value="T-LYMPHOCYTE ACTIVATION ANTIGEN"/>
    <property type="match status" value="1"/>
</dbReference>
<dbReference type="InterPro" id="IPR007110">
    <property type="entry name" value="Ig-like_dom"/>
</dbReference>
<organism evidence="14 15">
    <name type="scientific">Channa argus</name>
    <name type="common">Northern snakehead</name>
    <name type="synonym">Ophicephalus argus</name>
    <dbReference type="NCBI Taxonomy" id="215402"/>
    <lineage>
        <taxon>Eukaryota</taxon>
        <taxon>Metazoa</taxon>
        <taxon>Chordata</taxon>
        <taxon>Craniata</taxon>
        <taxon>Vertebrata</taxon>
        <taxon>Euteleostomi</taxon>
        <taxon>Actinopterygii</taxon>
        <taxon>Neopterygii</taxon>
        <taxon>Teleostei</taxon>
        <taxon>Neoteleostei</taxon>
        <taxon>Acanthomorphata</taxon>
        <taxon>Anabantaria</taxon>
        <taxon>Anabantiformes</taxon>
        <taxon>Channoidei</taxon>
        <taxon>Channidae</taxon>
        <taxon>Channa</taxon>
    </lineage>
</organism>
<evidence type="ECO:0000259" key="13">
    <source>
        <dbReference type="PROSITE" id="PS50835"/>
    </source>
</evidence>
<dbReference type="SMART" id="SM00409">
    <property type="entry name" value="IG"/>
    <property type="match status" value="1"/>
</dbReference>
<evidence type="ECO:0000256" key="3">
    <source>
        <dbReference type="ARBA" id="ARBA00022692"/>
    </source>
</evidence>
<dbReference type="InterPro" id="IPR036179">
    <property type="entry name" value="Ig-like_dom_sf"/>
</dbReference>
<dbReference type="GO" id="GO:0009897">
    <property type="term" value="C:external side of plasma membrane"/>
    <property type="evidence" value="ECO:0007669"/>
    <property type="project" value="TreeGrafter"/>
</dbReference>
<evidence type="ECO:0000256" key="7">
    <source>
        <dbReference type="ARBA" id="ARBA00023157"/>
    </source>
</evidence>
<name>A0A6G1Q6Q6_CHAAH</name>
<evidence type="ECO:0000256" key="6">
    <source>
        <dbReference type="ARBA" id="ARBA00023136"/>
    </source>
</evidence>
<dbReference type="GO" id="GO:0071222">
    <property type="term" value="P:cellular response to lipopolysaccharide"/>
    <property type="evidence" value="ECO:0007669"/>
    <property type="project" value="TreeGrafter"/>
</dbReference>
<feature type="signal peptide" evidence="12">
    <location>
        <begin position="1"/>
        <end position="32"/>
    </location>
</feature>
<dbReference type="SMART" id="SM00406">
    <property type="entry name" value="IGv"/>
    <property type="match status" value="1"/>
</dbReference>
<feature type="domain" description="Ig-like" evidence="13">
    <location>
        <begin position="16"/>
        <end position="141"/>
    </location>
</feature>
<evidence type="ECO:0000256" key="8">
    <source>
        <dbReference type="ARBA" id="ARBA00023170"/>
    </source>
</evidence>
<dbReference type="GO" id="GO:0042102">
    <property type="term" value="P:positive regulation of T cell proliferation"/>
    <property type="evidence" value="ECO:0007669"/>
    <property type="project" value="TreeGrafter"/>
</dbReference>
<keyword evidence="6 11" id="KW-0472">Membrane</keyword>
<dbReference type="InterPro" id="IPR003599">
    <property type="entry name" value="Ig_sub"/>
</dbReference>
<keyword evidence="8" id="KW-0675">Receptor</keyword>
<dbReference type="InterPro" id="IPR051713">
    <property type="entry name" value="T-cell_Activation_Regulation"/>
</dbReference>
<feature type="chain" id="PRO_5026152082" evidence="12">
    <location>
        <begin position="33"/>
        <end position="214"/>
    </location>
</feature>
<protein>
    <submittedName>
        <fullName evidence="14">Butyrophilin subfamily 2 member A1</fullName>
    </submittedName>
</protein>
<accession>A0A6G1Q6Q6</accession>
<dbReference type="Gene3D" id="2.60.40.10">
    <property type="entry name" value="Immunoglobulins"/>
    <property type="match status" value="1"/>
</dbReference>
<dbReference type="GO" id="GO:0042130">
    <property type="term" value="P:negative regulation of T cell proliferation"/>
    <property type="evidence" value="ECO:0007669"/>
    <property type="project" value="TreeGrafter"/>
</dbReference>
<proteinExistence type="predicted"/>
<dbReference type="Pfam" id="PF07686">
    <property type="entry name" value="V-set"/>
    <property type="match status" value="1"/>
</dbReference>
<gene>
    <name evidence="14" type="ORF">EXN66_Car014001</name>
</gene>
<dbReference type="GO" id="GO:0006955">
    <property type="term" value="P:immune response"/>
    <property type="evidence" value="ECO:0007669"/>
    <property type="project" value="TreeGrafter"/>
</dbReference>
<evidence type="ECO:0000256" key="11">
    <source>
        <dbReference type="SAM" id="Phobius"/>
    </source>
</evidence>
<evidence type="ECO:0000313" key="15">
    <source>
        <dbReference type="Proteomes" id="UP000503349"/>
    </source>
</evidence>
<evidence type="ECO:0000256" key="4">
    <source>
        <dbReference type="ARBA" id="ARBA00022729"/>
    </source>
</evidence>
<keyword evidence="7" id="KW-1015">Disulfide bond</keyword>
<evidence type="ECO:0000256" key="2">
    <source>
        <dbReference type="ARBA" id="ARBA00022475"/>
    </source>
</evidence>
<dbReference type="InterPro" id="IPR013106">
    <property type="entry name" value="Ig_V-set"/>
</dbReference>
<dbReference type="PROSITE" id="PS50835">
    <property type="entry name" value="IG_LIKE"/>
    <property type="match status" value="1"/>
</dbReference>
<reference evidence="15" key="2">
    <citation type="submission" date="2019-02" db="EMBL/GenBank/DDBJ databases">
        <title>Opniocepnalus argus Var Kimnra genome.</title>
        <authorList>
            <person name="Zhou C."/>
            <person name="Xiao S."/>
        </authorList>
    </citation>
    <scope>NUCLEOTIDE SEQUENCE [LARGE SCALE GENOMIC DNA]</scope>
</reference>
<comment type="subcellular location">
    <subcellularLocation>
        <location evidence="1">Cell membrane</location>
        <topology evidence="1">Single-pass type I membrane protein</topology>
    </subcellularLocation>
</comment>
<keyword evidence="5 11" id="KW-1133">Transmembrane helix</keyword>
<keyword evidence="4 12" id="KW-0732">Signal</keyword>
<evidence type="ECO:0000256" key="10">
    <source>
        <dbReference type="ARBA" id="ARBA00023319"/>
    </source>
</evidence>
<dbReference type="SUPFAM" id="SSF48726">
    <property type="entry name" value="Immunoglobulin"/>
    <property type="match status" value="1"/>
</dbReference>
<feature type="transmembrane region" description="Helical" evidence="11">
    <location>
        <begin position="166"/>
        <end position="191"/>
    </location>
</feature>